<dbReference type="GO" id="GO:0009297">
    <property type="term" value="P:pilus assembly"/>
    <property type="evidence" value="ECO:0007669"/>
    <property type="project" value="InterPro"/>
</dbReference>
<dbReference type="EMBL" id="VOUP01000001">
    <property type="protein sequence ID" value="TXE32965.1"/>
    <property type="molecule type" value="Genomic_DNA"/>
</dbReference>
<dbReference type="Gene3D" id="2.60.40.2610">
    <property type="entry name" value="Outer membrane usher protein FimD, plug domain"/>
    <property type="match status" value="1"/>
</dbReference>
<protein>
    <submittedName>
        <fullName evidence="13">Fimbrial biogenesis outer membrane usher protein</fullName>
    </submittedName>
</protein>
<feature type="domain" description="PapC N-terminal" evidence="12">
    <location>
        <begin position="26"/>
        <end position="162"/>
    </location>
</feature>
<dbReference type="GO" id="GO:0009279">
    <property type="term" value="C:cell outer membrane"/>
    <property type="evidence" value="ECO:0007669"/>
    <property type="project" value="UniProtKB-SubCell"/>
</dbReference>
<comment type="subcellular location">
    <subcellularLocation>
        <location evidence="1 9">Cell outer membrane</location>
        <topology evidence="1 9">Multi-pass membrane protein</topology>
    </subcellularLocation>
</comment>
<dbReference type="InterPro" id="IPR037224">
    <property type="entry name" value="PapC_N_sf"/>
</dbReference>
<evidence type="ECO:0000256" key="3">
    <source>
        <dbReference type="ARBA" id="ARBA00022448"/>
    </source>
</evidence>
<dbReference type="Gene3D" id="2.60.40.2070">
    <property type="match status" value="1"/>
</dbReference>
<evidence type="ECO:0000256" key="8">
    <source>
        <dbReference type="ARBA" id="ARBA00023237"/>
    </source>
</evidence>
<evidence type="ECO:0000256" key="10">
    <source>
        <dbReference type="SAM" id="SignalP"/>
    </source>
</evidence>
<evidence type="ECO:0000259" key="12">
    <source>
        <dbReference type="Pfam" id="PF13954"/>
    </source>
</evidence>
<organism evidence="13 14">
    <name type="scientific">Serratia ureilytica</name>
    <dbReference type="NCBI Taxonomy" id="300181"/>
    <lineage>
        <taxon>Bacteria</taxon>
        <taxon>Pseudomonadati</taxon>
        <taxon>Pseudomonadota</taxon>
        <taxon>Gammaproteobacteria</taxon>
        <taxon>Enterobacterales</taxon>
        <taxon>Yersiniaceae</taxon>
        <taxon>Serratia</taxon>
    </lineage>
</organism>
<evidence type="ECO:0000256" key="5">
    <source>
        <dbReference type="ARBA" id="ARBA00022692"/>
    </source>
</evidence>
<dbReference type="InterPro" id="IPR025885">
    <property type="entry name" value="PapC_N"/>
</dbReference>
<feature type="chain" id="PRO_5040747500" evidence="10">
    <location>
        <begin position="23"/>
        <end position="831"/>
    </location>
</feature>
<evidence type="ECO:0000256" key="1">
    <source>
        <dbReference type="ARBA" id="ARBA00004571"/>
    </source>
</evidence>
<evidence type="ECO:0000313" key="14">
    <source>
        <dbReference type="Proteomes" id="UP000321307"/>
    </source>
</evidence>
<dbReference type="PROSITE" id="PS01151">
    <property type="entry name" value="FIMBRIAL_USHER"/>
    <property type="match status" value="1"/>
</dbReference>
<dbReference type="PANTHER" id="PTHR30451">
    <property type="entry name" value="OUTER MEMBRANE USHER PROTEIN"/>
    <property type="match status" value="1"/>
</dbReference>
<dbReference type="InterPro" id="IPR042186">
    <property type="entry name" value="FimD_plug_dom"/>
</dbReference>
<dbReference type="InterPro" id="IPR018030">
    <property type="entry name" value="Fimbrial_membr_usher_CS"/>
</dbReference>
<keyword evidence="8 9" id="KW-0998">Cell outer membrane</keyword>
<keyword evidence="4" id="KW-1134">Transmembrane beta strand</keyword>
<dbReference type="PANTHER" id="PTHR30451:SF3">
    <property type="entry name" value="OUTER MEMBRANE USHER PROTEIN HTRE-RELATED"/>
    <property type="match status" value="1"/>
</dbReference>
<keyword evidence="5 9" id="KW-0812">Transmembrane</keyword>
<name>A0A9X9C6D5_9GAMM</name>
<comment type="similarity">
    <text evidence="2 9">Belongs to the fimbrial export usher family.</text>
</comment>
<evidence type="ECO:0000256" key="6">
    <source>
        <dbReference type="ARBA" id="ARBA00022729"/>
    </source>
</evidence>
<feature type="domain" description="PapC-like C-terminal" evidence="11">
    <location>
        <begin position="766"/>
        <end position="816"/>
    </location>
</feature>
<comment type="caution">
    <text evidence="13">The sequence shown here is derived from an EMBL/GenBank/DDBJ whole genome shotgun (WGS) entry which is preliminary data.</text>
</comment>
<keyword evidence="7 9" id="KW-0472">Membrane</keyword>
<evidence type="ECO:0000313" key="13">
    <source>
        <dbReference type="EMBL" id="TXE32965.1"/>
    </source>
</evidence>
<dbReference type="Pfam" id="PF13953">
    <property type="entry name" value="PapC_C"/>
    <property type="match status" value="1"/>
</dbReference>
<dbReference type="GO" id="GO:0015473">
    <property type="term" value="F:fimbrial usher porin activity"/>
    <property type="evidence" value="ECO:0007669"/>
    <property type="project" value="InterPro"/>
</dbReference>
<dbReference type="Proteomes" id="UP000321307">
    <property type="component" value="Unassembled WGS sequence"/>
</dbReference>
<dbReference type="Pfam" id="PF00577">
    <property type="entry name" value="Usher"/>
    <property type="match status" value="1"/>
</dbReference>
<dbReference type="InterPro" id="IPR000015">
    <property type="entry name" value="Fimb_usher"/>
</dbReference>
<keyword evidence="6 10" id="KW-0732">Signal</keyword>
<dbReference type="Gene3D" id="3.10.20.410">
    <property type="match status" value="1"/>
</dbReference>
<proteinExistence type="inferred from homology"/>
<dbReference type="Pfam" id="PF13954">
    <property type="entry name" value="PapC_N"/>
    <property type="match status" value="1"/>
</dbReference>
<dbReference type="AlphaFoldDB" id="A0A9X9C6D5"/>
<evidence type="ECO:0000256" key="4">
    <source>
        <dbReference type="ARBA" id="ARBA00022452"/>
    </source>
</evidence>
<evidence type="ECO:0000256" key="7">
    <source>
        <dbReference type="ARBA" id="ARBA00023136"/>
    </source>
</evidence>
<evidence type="ECO:0000256" key="9">
    <source>
        <dbReference type="RuleBase" id="RU003884"/>
    </source>
</evidence>
<accession>A0A9X9C6D5</accession>
<dbReference type="Gene3D" id="2.60.40.3110">
    <property type="match status" value="1"/>
</dbReference>
<evidence type="ECO:0000256" key="2">
    <source>
        <dbReference type="ARBA" id="ARBA00008064"/>
    </source>
</evidence>
<dbReference type="InterPro" id="IPR025949">
    <property type="entry name" value="PapC-like_C"/>
</dbReference>
<sequence length="831" mass="91264">MKLKLKLLSILTASVFIPLNKASAMKFDTSLLAGASSESDLSRFYLNNDMPAGTQTVDVYVNQSWKGRFSLQFGEHKGDIRIAHRDAALLGIDMSRLSIGVDKGPILVQTLVQGGRADFDVGTLSLKLTVPQSRVIRAEAGYVDAKFWDRGVPALLLAYNATYYHVQSLQGDKASNDDFYTGLESGVNLAGWQFRDSSNFRSSSRQGSDWQNNTRYVQRGFAAIKSNLTMGDFYSPGDLFDSIRVRGGALASDINMRPNSQQGFSPIVRGVAQSNALVKVLQNGNLIYQENVPPGAFTLDNLLPTGSAGDLLVVVREADGREQSFTVPFSAVPNMLKQGVSKYGLVAGKVNQADTDYAPAFVQGTLQYGFNNLVTGYAGTILSEDYRAWLLGSGWNLPFGAVSVDVTQASTHLQDRNENGQSFRIAYSKFLDATATNFTLAAYRYSTKGYYSFNDAIYTHQGYRERDKRFHDYWNDRDDDELAPLDLNTWDAIRAARPRNTFNLNLNQRLADGWGTLYFSGTQRDYWSDTNKSREYQLGYSNAFARVSYNISASRVRNSDRKEETRFYLSLSVPLSMFDNNAYLSTSLSATDSHYQQSSLSLSGNALESNRLSYALAGSNQSGGNSMASVNAAYRANATTVGGSYSESSDYRQLGMSARGSLVAIPWHLLASNEMGNTMMVVDAPKAKGLMVNGDESIVTNDEGLALVPYATPYRQNSVTLSDTGNSSGAEIVGNIANSVPYAGAVNYLRFETDRRRPYTLRAFKRGNKPLPFGAEVADQSGHAIGFVGQASVLYLRVEQQPTSLEVRLNDGVCKIERPKISMDSAANTCR</sequence>
<gene>
    <name evidence="13" type="ORF">FOT63_02590</name>
</gene>
<feature type="signal peptide" evidence="10">
    <location>
        <begin position="1"/>
        <end position="22"/>
    </location>
</feature>
<keyword evidence="9" id="KW-1029">Fimbrium biogenesis</keyword>
<dbReference type="RefSeq" id="WP_147837863.1">
    <property type="nucleotide sequence ID" value="NZ_VOUP01000001.1"/>
</dbReference>
<dbReference type="SUPFAM" id="SSF141729">
    <property type="entry name" value="FimD N-terminal domain-like"/>
    <property type="match status" value="1"/>
</dbReference>
<dbReference type="InterPro" id="IPR043142">
    <property type="entry name" value="PapC-like_C_sf"/>
</dbReference>
<keyword evidence="3 9" id="KW-0813">Transport</keyword>
<dbReference type="FunFam" id="2.60.40.3110:FF:000001">
    <property type="entry name" value="Putative fimbrial outer membrane usher"/>
    <property type="match status" value="1"/>
</dbReference>
<reference evidence="13 14" key="1">
    <citation type="submission" date="2019-07" db="EMBL/GenBank/DDBJ databases">
        <title>Serratia strains were isolated from fresh produce.</title>
        <authorList>
            <person name="Cho G.-S."/>
            <person name="Stein M."/>
            <person name="Lee W."/>
            <person name="Suh S.H."/>
            <person name="Franz C.M.A.P."/>
        </authorList>
    </citation>
    <scope>NUCLEOTIDE SEQUENCE [LARGE SCALE GENOMIC DNA]</scope>
    <source>
        <strain evidence="13 14">S17</strain>
    </source>
</reference>
<evidence type="ECO:0000259" key="11">
    <source>
        <dbReference type="Pfam" id="PF13953"/>
    </source>
</evidence>